<protein>
    <recommendedName>
        <fullName evidence="5">4Fe-4S ferredoxin-type domain-containing protein</fullName>
    </recommendedName>
</protein>
<accession>A0A2S8GD34</accession>
<dbReference type="AlphaFoldDB" id="A0A2S8GD34"/>
<dbReference type="OrthoDB" id="289236at2"/>
<dbReference type="EMBL" id="PUHZ01000025">
    <property type="protein sequence ID" value="PQO42376.1"/>
    <property type="molecule type" value="Genomic_DNA"/>
</dbReference>
<keyword evidence="2" id="KW-0732">Signal</keyword>
<sequence>MNRYFALLGLLLLVYSSGCCTTRCHTQTCCSSCGKTCSPEIKETESTHNCYADKCKDVCIPAVRFPWEDCCDPLRCGKVRSVKVLTKWEYKCPDCEVKWNVVNSGCSANGCTGACGGRCAGGVPFCGDSTGPATVLESPAETPTEAPRPMPVEVKPMEDSPSELPPMPPMVIEQTSYFVPAF</sequence>
<feature type="chain" id="PRO_5015437119" description="4Fe-4S ferredoxin-type domain-containing protein" evidence="2">
    <location>
        <begin position="22"/>
        <end position="182"/>
    </location>
</feature>
<reference evidence="3 4" key="1">
    <citation type="submission" date="2018-02" db="EMBL/GenBank/DDBJ databases">
        <title>Comparative genomes isolates from brazilian mangrove.</title>
        <authorList>
            <person name="Araujo J.E."/>
            <person name="Taketani R.G."/>
            <person name="Silva M.C.P."/>
            <person name="Loureco M.V."/>
            <person name="Andreote F.D."/>
        </authorList>
    </citation>
    <scope>NUCLEOTIDE SEQUENCE [LARGE SCALE GENOMIC DNA]</scope>
    <source>
        <strain evidence="3 4">Nap-Phe MGV</strain>
    </source>
</reference>
<name>A0A2S8GD34_9BACT</name>
<organism evidence="3 4">
    <name type="scientific">Blastopirellula marina</name>
    <dbReference type="NCBI Taxonomy" id="124"/>
    <lineage>
        <taxon>Bacteria</taxon>
        <taxon>Pseudomonadati</taxon>
        <taxon>Planctomycetota</taxon>
        <taxon>Planctomycetia</taxon>
        <taxon>Pirellulales</taxon>
        <taxon>Pirellulaceae</taxon>
        <taxon>Blastopirellula</taxon>
    </lineage>
</organism>
<dbReference type="RefSeq" id="WP_105338957.1">
    <property type="nucleotide sequence ID" value="NZ_PUHZ01000025.1"/>
</dbReference>
<feature type="signal peptide" evidence="2">
    <location>
        <begin position="1"/>
        <end position="21"/>
    </location>
</feature>
<evidence type="ECO:0000256" key="2">
    <source>
        <dbReference type="SAM" id="SignalP"/>
    </source>
</evidence>
<evidence type="ECO:0008006" key="5">
    <source>
        <dbReference type="Google" id="ProtNLM"/>
    </source>
</evidence>
<comment type="caution">
    <text evidence="3">The sequence shown here is derived from an EMBL/GenBank/DDBJ whole genome shotgun (WGS) entry which is preliminary data.</text>
</comment>
<evidence type="ECO:0000313" key="3">
    <source>
        <dbReference type="EMBL" id="PQO42376.1"/>
    </source>
</evidence>
<proteinExistence type="predicted"/>
<gene>
    <name evidence="3" type="ORF">C5Y93_29015</name>
</gene>
<feature type="region of interest" description="Disordered" evidence="1">
    <location>
        <begin position="136"/>
        <end position="169"/>
    </location>
</feature>
<dbReference type="Proteomes" id="UP000237819">
    <property type="component" value="Unassembled WGS sequence"/>
</dbReference>
<evidence type="ECO:0000256" key="1">
    <source>
        <dbReference type="SAM" id="MobiDB-lite"/>
    </source>
</evidence>
<evidence type="ECO:0000313" key="4">
    <source>
        <dbReference type="Proteomes" id="UP000237819"/>
    </source>
</evidence>